<dbReference type="Proteomes" id="UP000683360">
    <property type="component" value="Unassembled WGS sequence"/>
</dbReference>
<dbReference type="PANTHER" id="PTHR22605:SF1">
    <property type="entry name" value="RZ-TYPE DOMAIN-CONTAINING PROTEIN"/>
    <property type="match status" value="1"/>
</dbReference>
<name>A0A8S3UAU7_MYTED</name>
<organism evidence="2 3">
    <name type="scientific">Mytilus edulis</name>
    <name type="common">Blue mussel</name>
    <dbReference type="NCBI Taxonomy" id="6550"/>
    <lineage>
        <taxon>Eukaryota</taxon>
        <taxon>Metazoa</taxon>
        <taxon>Spiralia</taxon>
        <taxon>Lophotrochozoa</taxon>
        <taxon>Mollusca</taxon>
        <taxon>Bivalvia</taxon>
        <taxon>Autobranchia</taxon>
        <taxon>Pteriomorphia</taxon>
        <taxon>Mytilida</taxon>
        <taxon>Mytiloidea</taxon>
        <taxon>Mytilidae</taxon>
        <taxon>Mytilinae</taxon>
        <taxon>Mytilus</taxon>
    </lineage>
</organism>
<dbReference type="GO" id="GO:0016887">
    <property type="term" value="F:ATP hydrolysis activity"/>
    <property type="evidence" value="ECO:0007669"/>
    <property type="project" value="InterPro"/>
</dbReference>
<dbReference type="GO" id="GO:0005524">
    <property type="term" value="F:ATP binding"/>
    <property type="evidence" value="ECO:0007669"/>
    <property type="project" value="InterPro"/>
</dbReference>
<feature type="domain" description="AAA+ ATPase" evidence="1">
    <location>
        <begin position="659"/>
        <end position="761"/>
    </location>
</feature>
<evidence type="ECO:0000313" key="2">
    <source>
        <dbReference type="EMBL" id="CAG2241117.1"/>
    </source>
</evidence>
<gene>
    <name evidence="2" type="ORF">MEDL_53309</name>
</gene>
<keyword evidence="3" id="KW-1185">Reference proteome</keyword>
<dbReference type="SMART" id="SM00382">
    <property type="entry name" value="AAA"/>
    <property type="match status" value="2"/>
</dbReference>
<keyword evidence="2" id="KW-0012">Acyltransferase</keyword>
<dbReference type="InterPro" id="IPR003593">
    <property type="entry name" value="AAA+_ATPase"/>
</dbReference>
<reference evidence="2" key="1">
    <citation type="submission" date="2021-03" db="EMBL/GenBank/DDBJ databases">
        <authorList>
            <person name="Bekaert M."/>
        </authorList>
    </citation>
    <scope>NUCLEOTIDE SEQUENCE</scope>
</reference>
<accession>A0A8S3UAU7</accession>
<dbReference type="OrthoDB" id="2400221at2759"/>
<evidence type="ECO:0000313" key="3">
    <source>
        <dbReference type="Proteomes" id="UP000683360"/>
    </source>
</evidence>
<keyword evidence="2" id="KW-0808">Transferase</keyword>
<proteinExistence type="predicted"/>
<dbReference type="InterPro" id="IPR011704">
    <property type="entry name" value="ATPase_dyneun-rel_AAA"/>
</dbReference>
<sequence length="1339" mass="153894">MLEKQATKSGIIEVRSKMFTCREHLHSLKVLYRNVANRGEHTLDLIDRIMQNGQFRFRLDQLFEFYTYLNEDTKNEEKIFVALKYMEILPEKENRHHVLNISRMFSQPYNLRSALENIGKTLQKLRQQIFPRQSLHIVGRTTVTAFEKVLPGKPYFAWLDEGSTLVIRTLLALYLNTTHIFPRAHQVLFCREDTTYEEIDLLCKRCIQLDVKYSETQLFSIVNVENLRIDVQINLHDRLRDLPNGNYLLCLICRGNENHPFLDQFTEHLLRLPPLSEEKTYSCLKQHCSSVTVVTSDVPGAGKTEFIQTKAILRSMRSICLHISGPLKRLSIIEELQKLYLKKYHVLHIDIGAVSDPFQLDTFLFELLVLKYVSCGATAYALSCDHVFIEIANTVKQTLSNSLPSVAFFKREHLKWKNYDDLKVSTEINSPIQIVCNYFKSLNEGTVDAQDLYFSGPKRLQPLSQNECKSLLKGHFNTSGDLSFTLNCKFSCNVRKKVQPSVKSNLVNALINIAKEFSSRSVHTCRSTQALTILGEDQKDKDVAEIMAERLAEMIRWEDSNHLVILFHQNMQTVSPFYRSLEQLPEQIVTLFERQMKRKLDNFREKTTEELEQLLIMLTRQSGSFLPTDRDVLNKLRIDYALTPDNLLKMVLISLRVNANIPVLIMGETGCGKTSLIRYLAKICDVKFDVFSIHAGISSNQIKERLHTANTNARQCIKVPYWNAAFPNLTLLAACNPYRLRRNESILTTGFQGKIKTDDRSKLVYRVHPLPESFIDFVWDYGSLSQYDEEIYIRKMVETVQFDGNLTCLLANVLVMSQRFVREKEKNDYCVSLRDVDRCRKLVKWLDTFLKKKDDIDTRRKEKPMALSEKGDRRLKSIILSLTVCYQCRFIDGSTRHEYRIKVGECIKLMKYANNSPKYIEDVILNEQNDIMSRMTYLPEGIALNAALQENVFMLLVCILCKVPIFLVGKPGCSKSLSMQLIRSNLRGKDSNDPLFKDLPQIFCVSFQGSESSTSDGIMKVFEKAQKYQKHNDENDVLSVVILDEIGLAEISRFNPLKVLHGLLEPDDGTKLNIAVVGISNWALDAAKMNRAIHLSRPDMDLNELKITGKSIVESMINAKEDDGLIIPFIIPQFEIVEVNKSVSSILDGIATAYNDYCSKEQKFPNFHGLRDFYSLTKYVARNMGTIFGDKEMSDRISTGILRNFGGLPTEQNALLKTFKKYLPRVSTNSIPVIKLIRENIMDLRSRHLMLITNGDVVISVLEQELYDMRISFDIIFGSSFAEDLSDEYNYRVLSRIILCMEQGMVLILKDLEAIYGSLYDMLNQNYTVIGNKKIAGLL</sequence>
<dbReference type="Pfam" id="PF07728">
    <property type="entry name" value="AAA_5"/>
    <property type="match status" value="1"/>
</dbReference>
<feature type="domain" description="AAA+ ATPase" evidence="1">
    <location>
        <begin position="961"/>
        <end position="1099"/>
    </location>
</feature>
<dbReference type="InterPro" id="IPR031248">
    <property type="entry name" value="RNF213"/>
</dbReference>
<dbReference type="GO" id="GO:0061630">
    <property type="term" value="F:ubiquitin protein ligase activity"/>
    <property type="evidence" value="ECO:0007669"/>
    <property type="project" value="UniProtKB-EC"/>
</dbReference>
<dbReference type="PANTHER" id="PTHR22605">
    <property type="entry name" value="RZ-TYPE DOMAIN-CONTAINING PROTEIN"/>
    <property type="match status" value="1"/>
</dbReference>
<dbReference type="EC" id="2.3.2.27" evidence="2"/>
<dbReference type="Gene3D" id="3.40.50.300">
    <property type="entry name" value="P-loop containing nucleotide triphosphate hydrolases"/>
    <property type="match status" value="2"/>
</dbReference>
<dbReference type="EMBL" id="CAJPWZ010002579">
    <property type="protein sequence ID" value="CAG2241117.1"/>
    <property type="molecule type" value="Genomic_DNA"/>
</dbReference>
<comment type="caution">
    <text evidence="2">The sequence shown here is derived from an EMBL/GenBank/DDBJ whole genome shotgun (WGS) entry which is preliminary data.</text>
</comment>
<protein>
    <submittedName>
        <fullName evidence="2">RNF213</fullName>
        <ecNumber evidence="2">2.3.2.27</ecNumber>
    </submittedName>
</protein>
<evidence type="ECO:0000259" key="1">
    <source>
        <dbReference type="SMART" id="SM00382"/>
    </source>
</evidence>
<dbReference type="InterPro" id="IPR027417">
    <property type="entry name" value="P-loop_NTPase"/>
</dbReference>
<dbReference type="SUPFAM" id="SSF52540">
    <property type="entry name" value="P-loop containing nucleoside triphosphate hydrolases"/>
    <property type="match status" value="3"/>
</dbReference>